<name>A0ABR2FXZ1_9ROSI</name>
<gene>
    <name evidence="2" type="ORF">V6N12_023534</name>
</gene>
<sequence>MNGSALSQPTCVIEEPPMLPTQQLAASAVQQPPTLLNQQPMVVAATEPAAVLPCSSGLPANLDTSVGGQLSGGSPGLSHLSDQNADGASEVERPSSADAVEL</sequence>
<dbReference type="EMBL" id="JBBPBM010000004">
    <property type="protein sequence ID" value="KAK8589128.1"/>
    <property type="molecule type" value="Genomic_DNA"/>
</dbReference>
<keyword evidence="3" id="KW-1185">Reference proteome</keyword>
<evidence type="ECO:0000256" key="1">
    <source>
        <dbReference type="SAM" id="MobiDB-lite"/>
    </source>
</evidence>
<evidence type="ECO:0000313" key="3">
    <source>
        <dbReference type="Proteomes" id="UP001472677"/>
    </source>
</evidence>
<reference evidence="2 3" key="1">
    <citation type="journal article" date="2024" name="G3 (Bethesda)">
        <title>Genome assembly of Hibiscus sabdariffa L. provides insights into metabolisms of medicinal natural products.</title>
        <authorList>
            <person name="Kim T."/>
        </authorList>
    </citation>
    <scope>NUCLEOTIDE SEQUENCE [LARGE SCALE GENOMIC DNA]</scope>
    <source>
        <strain evidence="2">TK-2024</strain>
        <tissue evidence="2">Old leaves</tissue>
    </source>
</reference>
<feature type="region of interest" description="Disordered" evidence="1">
    <location>
        <begin position="57"/>
        <end position="102"/>
    </location>
</feature>
<protein>
    <submittedName>
        <fullName evidence="2">Uncharacterized protein</fullName>
    </submittedName>
</protein>
<proteinExistence type="predicted"/>
<comment type="caution">
    <text evidence="2">The sequence shown here is derived from an EMBL/GenBank/DDBJ whole genome shotgun (WGS) entry which is preliminary data.</text>
</comment>
<organism evidence="2 3">
    <name type="scientific">Hibiscus sabdariffa</name>
    <name type="common">roselle</name>
    <dbReference type="NCBI Taxonomy" id="183260"/>
    <lineage>
        <taxon>Eukaryota</taxon>
        <taxon>Viridiplantae</taxon>
        <taxon>Streptophyta</taxon>
        <taxon>Embryophyta</taxon>
        <taxon>Tracheophyta</taxon>
        <taxon>Spermatophyta</taxon>
        <taxon>Magnoliopsida</taxon>
        <taxon>eudicotyledons</taxon>
        <taxon>Gunneridae</taxon>
        <taxon>Pentapetalae</taxon>
        <taxon>rosids</taxon>
        <taxon>malvids</taxon>
        <taxon>Malvales</taxon>
        <taxon>Malvaceae</taxon>
        <taxon>Malvoideae</taxon>
        <taxon>Hibiscus</taxon>
    </lineage>
</organism>
<accession>A0ABR2FXZ1</accession>
<dbReference type="Proteomes" id="UP001472677">
    <property type="component" value="Unassembled WGS sequence"/>
</dbReference>
<evidence type="ECO:0000313" key="2">
    <source>
        <dbReference type="EMBL" id="KAK8589128.1"/>
    </source>
</evidence>